<dbReference type="OrthoDB" id="567237at2759"/>
<reference evidence="1 2" key="1">
    <citation type="journal article" date="2020" name="Genome Biol. Evol.">
        <title>Comparative genomics of strictly vertically transmitted, feminizing microsporidia endosymbionts of amphipod crustaceans.</title>
        <authorList>
            <person name="Cormier A."/>
            <person name="Chebbi M.A."/>
            <person name="Giraud I."/>
            <person name="Wattier R."/>
            <person name="Teixeira M."/>
            <person name="Gilbert C."/>
            <person name="Rigaud T."/>
            <person name="Cordaux R."/>
        </authorList>
    </citation>
    <scope>NUCLEOTIDE SEQUENCE [LARGE SCALE GENOMIC DNA]</scope>
    <source>
        <strain evidence="1 2">Ou3-Ou53</strain>
    </source>
</reference>
<evidence type="ECO:0000313" key="1">
    <source>
        <dbReference type="EMBL" id="KAF9763374.1"/>
    </source>
</evidence>
<accession>A0A9P6KZI0</accession>
<keyword evidence="2" id="KW-1185">Reference proteome</keyword>
<organism evidence="1 2">
    <name type="scientific">Nosema granulosis</name>
    <dbReference type="NCBI Taxonomy" id="83296"/>
    <lineage>
        <taxon>Eukaryota</taxon>
        <taxon>Fungi</taxon>
        <taxon>Fungi incertae sedis</taxon>
        <taxon>Microsporidia</taxon>
        <taxon>Nosematidae</taxon>
        <taxon>Nosema</taxon>
    </lineage>
</organism>
<gene>
    <name evidence="1" type="ORF">NGRA_1298</name>
</gene>
<evidence type="ECO:0000313" key="2">
    <source>
        <dbReference type="Proteomes" id="UP000740883"/>
    </source>
</evidence>
<dbReference type="AlphaFoldDB" id="A0A9P6KZI0"/>
<comment type="caution">
    <text evidence="1">The sequence shown here is derived from an EMBL/GenBank/DDBJ whole genome shotgun (WGS) entry which is preliminary data.</text>
</comment>
<sequence length="256" mass="30307">MCAENTSMNYHWNESDISEWFKTNIEVELVRRKYQIVKTDIYVKICARMNSLGLVYTINIDALKNNRNCILENFNTTSKYNDGLDSFPWFMDFFKEKEAEAILKFSNNVLDLGFDPRKEFVGVKNIQAEEKKYGEVEYETNINCSNQEMVDFLTSREMINNWNRGVAYEGDLIKMENIQLEIISVEQNRIEMRFKLNNWKDYSKVEINLSTIRNNTKIVLKQTGIPLNEVSVIKRLWRERIFMPICMAFGFSEINQ</sequence>
<dbReference type="Proteomes" id="UP000740883">
    <property type="component" value="Unassembled WGS sequence"/>
</dbReference>
<protein>
    <submittedName>
        <fullName evidence="1">Uncharacterized protein</fullName>
    </submittedName>
</protein>
<proteinExistence type="predicted"/>
<dbReference type="Gene3D" id="3.30.530.20">
    <property type="match status" value="1"/>
</dbReference>
<name>A0A9P6KZI0_9MICR</name>
<dbReference type="InterPro" id="IPR023393">
    <property type="entry name" value="START-like_dom_sf"/>
</dbReference>
<dbReference type="EMBL" id="SBJO01000078">
    <property type="protein sequence ID" value="KAF9763374.1"/>
    <property type="molecule type" value="Genomic_DNA"/>
</dbReference>